<dbReference type="SUPFAM" id="SSF54001">
    <property type="entry name" value="Cysteine proteinases"/>
    <property type="match status" value="1"/>
</dbReference>
<accession>A0AAW8Z0F1</accession>
<evidence type="ECO:0000313" key="1">
    <source>
        <dbReference type="EMBL" id="MDV4314482.1"/>
    </source>
</evidence>
<dbReference type="Proteomes" id="UP001284654">
    <property type="component" value="Unassembled WGS sequence"/>
</dbReference>
<reference evidence="1" key="1">
    <citation type="submission" date="2023-10" db="EMBL/GenBank/DDBJ databases">
        <authorList>
            <person name="Sykes E.M.E."/>
            <person name="Khan I.U.H."/>
            <person name="Kumar A."/>
        </authorList>
    </citation>
    <scope>NUCLEOTIDE SEQUENCE</scope>
    <source>
        <strain evidence="1">IK5</strain>
    </source>
</reference>
<sequence length="251" mass="28538">MGHGILVSLSKCIAKVLAKPSHQHRPNLPDSKAKLISSLRVADVLLVEGDSRISNYIKYLTQSNWSHAALYIGIKKINGVDMHALVEADIEEGVRLISLDHYLNHNLRICRPIALTDQECLQVVQFALERVGIEYDLKNIIDLARYLFPVSLIAPFISKSRTLFLGSGEPTKAICSTLIAQAFQSIKYPILPIIHSHTEHYCLGCVNEIFKVRHYSLFVPRDFDLSPYFQIIKLESDLNLDYRSIKWHEES</sequence>
<organism evidence="1 2">
    <name type="scientific">Acinetobacter indicus</name>
    <dbReference type="NCBI Taxonomy" id="756892"/>
    <lineage>
        <taxon>Bacteria</taxon>
        <taxon>Pseudomonadati</taxon>
        <taxon>Pseudomonadota</taxon>
        <taxon>Gammaproteobacteria</taxon>
        <taxon>Moraxellales</taxon>
        <taxon>Moraxellaceae</taxon>
        <taxon>Acinetobacter</taxon>
    </lineage>
</organism>
<evidence type="ECO:0000313" key="2">
    <source>
        <dbReference type="Proteomes" id="UP001284654"/>
    </source>
</evidence>
<name>A0AAW8Z0F1_9GAMM</name>
<dbReference type="EMBL" id="JAWJYY010000001">
    <property type="protein sequence ID" value="MDV4314482.1"/>
    <property type="molecule type" value="Genomic_DNA"/>
</dbReference>
<gene>
    <name evidence="1" type="ORF">MSG88_01495</name>
</gene>
<dbReference type="Gene3D" id="3.90.1720.10">
    <property type="entry name" value="endopeptidase domain like (from Nostoc punctiforme)"/>
    <property type="match status" value="1"/>
</dbReference>
<comment type="caution">
    <text evidence="1">The sequence shown here is derived from an EMBL/GenBank/DDBJ whole genome shotgun (WGS) entry which is preliminary data.</text>
</comment>
<dbReference type="GO" id="GO:0016787">
    <property type="term" value="F:hydrolase activity"/>
    <property type="evidence" value="ECO:0007669"/>
    <property type="project" value="UniProtKB-KW"/>
</dbReference>
<dbReference type="AlphaFoldDB" id="A0AAW8Z0F1"/>
<keyword evidence="1" id="KW-0378">Hydrolase</keyword>
<dbReference type="Pfam" id="PF05708">
    <property type="entry name" value="Peptidase_C92"/>
    <property type="match status" value="1"/>
</dbReference>
<dbReference type="RefSeq" id="WP_317305283.1">
    <property type="nucleotide sequence ID" value="NZ_JAWJYY010000001.1"/>
</dbReference>
<dbReference type="InterPro" id="IPR024453">
    <property type="entry name" value="Peptidase_C92"/>
</dbReference>
<protein>
    <submittedName>
        <fullName evidence="1">YiiX/YebB-like N1pC/P60 family cysteine hydrolase</fullName>
    </submittedName>
</protein>
<proteinExistence type="predicted"/>
<dbReference type="InterPro" id="IPR038765">
    <property type="entry name" value="Papain-like_cys_pep_sf"/>
</dbReference>